<evidence type="ECO:0000313" key="2">
    <source>
        <dbReference type="Proteomes" id="UP000292372"/>
    </source>
</evidence>
<organism evidence="1 2">
    <name type="scientific">Hyunsoonleella pacifica</name>
    <dbReference type="NCBI Taxonomy" id="1080224"/>
    <lineage>
        <taxon>Bacteria</taxon>
        <taxon>Pseudomonadati</taxon>
        <taxon>Bacteroidota</taxon>
        <taxon>Flavobacteriia</taxon>
        <taxon>Flavobacteriales</taxon>
        <taxon>Flavobacteriaceae</taxon>
    </lineage>
</organism>
<dbReference type="RefSeq" id="WP_130938445.1">
    <property type="nucleotide sequence ID" value="NZ_BMEE01000008.1"/>
</dbReference>
<sequence length="77" mass="9120">MKKHHYNKIEKSFEEIFKTEVTSEHQSALFSHFDSIKTVVREPIVKQQIIQLAKLCQEVPNNLTIRSTLDGVYIEFW</sequence>
<protein>
    <submittedName>
        <fullName evidence="1">Uncharacterized protein</fullName>
    </submittedName>
</protein>
<reference evidence="1 2" key="1">
    <citation type="journal article" date="2015" name="Int. J. Syst. Evol. Microbiol.">
        <title>Hyunsoonleella pacifica sp. nov., isolated from seawater of South Pacific Gyre.</title>
        <authorList>
            <person name="Gao X."/>
            <person name="Zhang Z."/>
            <person name="Dai X."/>
            <person name="Zhang X.H."/>
        </authorList>
    </citation>
    <scope>NUCLEOTIDE SEQUENCE [LARGE SCALE GENOMIC DNA]</scope>
    <source>
        <strain evidence="1 2">SW033</strain>
    </source>
</reference>
<dbReference type="EMBL" id="SIRS01000008">
    <property type="protein sequence ID" value="TBN12485.1"/>
    <property type="molecule type" value="Genomic_DNA"/>
</dbReference>
<dbReference type="Proteomes" id="UP000292372">
    <property type="component" value="Unassembled WGS sequence"/>
</dbReference>
<keyword evidence="2" id="KW-1185">Reference proteome</keyword>
<comment type="caution">
    <text evidence="1">The sequence shown here is derived from an EMBL/GenBank/DDBJ whole genome shotgun (WGS) entry which is preliminary data.</text>
</comment>
<dbReference type="AlphaFoldDB" id="A0A4Q9FME5"/>
<accession>A0A4Q9FME5</accession>
<evidence type="ECO:0000313" key="1">
    <source>
        <dbReference type="EMBL" id="TBN12485.1"/>
    </source>
</evidence>
<dbReference type="OrthoDB" id="1446852at2"/>
<proteinExistence type="predicted"/>
<name>A0A4Q9FME5_9FLAO</name>
<gene>
    <name evidence="1" type="ORF">EYD46_17360</name>
</gene>